<name>A0ABQ9IIS3_9NEOP</name>
<gene>
    <name evidence="2" type="ORF">PR048_001451</name>
</gene>
<proteinExistence type="predicted"/>
<protein>
    <recommendedName>
        <fullName evidence="4">Secreted protein</fullName>
    </recommendedName>
</protein>
<comment type="caution">
    <text evidence="2">The sequence shown here is derived from an EMBL/GenBank/DDBJ whole genome shotgun (WGS) entry which is preliminary data.</text>
</comment>
<evidence type="ECO:0008006" key="4">
    <source>
        <dbReference type="Google" id="ProtNLM"/>
    </source>
</evidence>
<organism evidence="2 3">
    <name type="scientific">Dryococelus australis</name>
    <dbReference type="NCBI Taxonomy" id="614101"/>
    <lineage>
        <taxon>Eukaryota</taxon>
        <taxon>Metazoa</taxon>
        <taxon>Ecdysozoa</taxon>
        <taxon>Arthropoda</taxon>
        <taxon>Hexapoda</taxon>
        <taxon>Insecta</taxon>
        <taxon>Pterygota</taxon>
        <taxon>Neoptera</taxon>
        <taxon>Polyneoptera</taxon>
        <taxon>Phasmatodea</taxon>
        <taxon>Verophasmatodea</taxon>
        <taxon>Anareolatae</taxon>
        <taxon>Phasmatidae</taxon>
        <taxon>Eurycanthinae</taxon>
        <taxon>Dryococelus</taxon>
    </lineage>
</organism>
<keyword evidence="1" id="KW-0732">Signal</keyword>
<evidence type="ECO:0000313" key="2">
    <source>
        <dbReference type="EMBL" id="KAJ8896109.1"/>
    </source>
</evidence>
<feature type="signal peptide" evidence="1">
    <location>
        <begin position="1"/>
        <end position="23"/>
    </location>
</feature>
<reference evidence="2 3" key="1">
    <citation type="submission" date="2023-02" db="EMBL/GenBank/DDBJ databases">
        <title>LHISI_Scaffold_Assembly.</title>
        <authorList>
            <person name="Stuart O.P."/>
            <person name="Cleave R."/>
            <person name="Magrath M.J.L."/>
            <person name="Mikheyev A.S."/>
        </authorList>
    </citation>
    <scope>NUCLEOTIDE SEQUENCE [LARGE SCALE GENOMIC DNA]</scope>
    <source>
        <strain evidence="2">Daus_M_001</strain>
        <tissue evidence="2">Leg muscle</tissue>
    </source>
</reference>
<evidence type="ECO:0000313" key="3">
    <source>
        <dbReference type="Proteomes" id="UP001159363"/>
    </source>
</evidence>
<accession>A0ABQ9IIS3</accession>
<dbReference type="Proteomes" id="UP001159363">
    <property type="component" value="Chromosome 1"/>
</dbReference>
<keyword evidence="3" id="KW-1185">Reference proteome</keyword>
<evidence type="ECO:0000256" key="1">
    <source>
        <dbReference type="SAM" id="SignalP"/>
    </source>
</evidence>
<sequence>MSPRRLWKRILLLIANFVKWGIAVGSRHACSETLMGGRGPPVLRTGEVVYMAQKGAVVAKRLVCLPPTKANRVQSPTGSLPDFRMWESCRMMPLVGRFSQGSPVSLPFRCYSIFTLNLFTQSLNIFLLQLRLPVFREKIYAEAGLQYPVCTLAAFLWLLATCLCEKTDCHMIYCLREALGTVLVFDWLRRVAIETLLTELPYRLSIRHAQVKSQPITNLQGNKHRIQSHLVRGGTGGTLGQQPMKMVSKIPWTMEYRLQLV</sequence>
<feature type="chain" id="PRO_5047323748" description="Secreted protein" evidence="1">
    <location>
        <begin position="24"/>
        <end position="261"/>
    </location>
</feature>
<dbReference type="EMBL" id="JARBHB010000001">
    <property type="protein sequence ID" value="KAJ8896109.1"/>
    <property type="molecule type" value="Genomic_DNA"/>
</dbReference>